<sequence length="120" mass="13669">MEETVVSIKLMFDWRTGPLWIKTDQYAISDPYSADEALELVQLSDALVTAITKWDEQMQATYDGRTHENLGFADPQEEKRWIEEGRELAQQLKNEVGAGISVKYVPLIGDAETIELRILP</sequence>
<proteinExistence type="predicted"/>
<reference evidence="1 2" key="1">
    <citation type="submission" date="2011-11" db="EMBL/GenBank/DDBJ databases">
        <title>The Noncontiguous Finished sequence of Saccharomonospora cyanea NA-134.</title>
        <authorList>
            <consortium name="US DOE Joint Genome Institute"/>
            <person name="Lucas S."/>
            <person name="Han J."/>
            <person name="Lapidus A."/>
            <person name="Cheng J.-F."/>
            <person name="Goodwin L."/>
            <person name="Pitluck S."/>
            <person name="Peters L."/>
            <person name="Ovchinnikova G."/>
            <person name="Lu M."/>
            <person name="Detter J.C."/>
            <person name="Han C."/>
            <person name="Tapia R."/>
            <person name="Land M."/>
            <person name="Hauser L."/>
            <person name="Kyrpides N."/>
            <person name="Ivanova N."/>
            <person name="Pagani I."/>
            <person name="Brambilla E.-M."/>
            <person name="Klenk H.-P."/>
            <person name="Woyke T."/>
        </authorList>
    </citation>
    <scope>NUCLEOTIDE SEQUENCE [LARGE SCALE GENOMIC DNA]</scope>
    <source>
        <strain evidence="1 2">NA-134</strain>
    </source>
</reference>
<evidence type="ECO:0000313" key="1">
    <source>
        <dbReference type="EMBL" id="EHR63697.1"/>
    </source>
</evidence>
<dbReference type="HOGENOM" id="CLU_2095103_0_0_11"/>
<dbReference type="RefSeq" id="WP_005460153.1">
    <property type="nucleotide sequence ID" value="NZ_CM001440.1"/>
</dbReference>
<dbReference type="EMBL" id="CM001440">
    <property type="protein sequence ID" value="EHR63697.1"/>
    <property type="molecule type" value="Genomic_DNA"/>
</dbReference>
<accession>H5XN64</accession>
<dbReference type="OrthoDB" id="3556400at2"/>
<protein>
    <submittedName>
        <fullName evidence="1">Uncharacterized protein</fullName>
    </submittedName>
</protein>
<keyword evidence="2" id="KW-1185">Reference proteome</keyword>
<name>H5XN64_9PSEU</name>
<gene>
    <name evidence="1" type="ORF">SaccyDRAFT_4900</name>
</gene>
<dbReference type="Proteomes" id="UP000002791">
    <property type="component" value="Chromosome"/>
</dbReference>
<evidence type="ECO:0000313" key="2">
    <source>
        <dbReference type="Proteomes" id="UP000002791"/>
    </source>
</evidence>
<organism evidence="1 2">
    <name type="scientific">Saccharomonospora cyanea NA-134</name>
    <dbReference type="NCBI Taxonomy" id="882082"/>
    <lineage>
        <taxon>Bacteria</taxon>
        <taxon>Bacillati</taxon>
        <taxon>Actinomycetota</taxon>
        <taxon>Actinomycetes</taxon>
        <taxon>Pseudonocardiales</taxon>
        <taxon>Pseudonocardiaceae</taxon>
        <taxon>Saccharomonospora</taxon>
    </lineage>
</organism>
<dbReference type="AlphaFoldDB" id="H5XN64"/>